<keyword evidence="2" id="KW-1185">Reference proteome</keyword>
<reference evidence="1 2" key="1">
    <citation type="journal article" date="2024" name="G3 (Bethesda)">
        <title>Genome assembly of Hibiscus sabdariffa L. provides insights into metabolisms of medicinal natural products.</title>
        <authorList>
            <person name="Kim T."/>
        </authorList>
    </citation>
    <scope>NUCLEOTIDE SEQUENCE [LARGE SCALE GENOMIC DNA]</scope>
    <source>
        <strain evidence="1">TK-2024</strain>
        <tissue evidence="1">Old leaves</tissue>
    </source>
</reference>
<dbReference type="EMBL" id="JBBPBM010000020">
    <property type="protein sequence ID" value="KAK8551997.1"/>
    <property type="molecule type" value="Genomic_DNA"/>
</dbReference>
<accession>A0ABR2E4T9</accession>
<evidence type="ECO:0000313" key="2">
    <source>
        <dbReference type="Proteomes" id="UP001472677"/>
    </source>
</evidence>
<organism evidence="1 2">
    <name type="scientific">Hibiscus sabdariffa</name>
    <name type="common">roselle</name>
    <dbReference type="NCBI Taxonomy" id="183260"/>
    <lineage>
        <taxon>Eukaryota</taxon>
        <taxon>Viridiplantae</taxon>
        <taxon>Streptophyta</taxon>
        <taxon>Embryophyta</taxon>
        <taxon>Tracheophyta</taxon>
        <taxon>Spermatophyta</taxon>
        <taxon>Magnoliopsida</taxon>
        <taxon>eudicotyledons</taxon>
        <taxon>Gunneridae</taxon>
        <taxon>Pentapetalae</taxon>
        <taxon>rosids</taxon>
        <taxon>malvids</taxon>
        <taxon>Malvales</taxon>
        <taxon>Malvaceae</taxon>
        <taxon>Malvoideae</taxon>
        <taxon>Hibiscus</taxon>
    </lineage>
</organism>
<gene>
    <name evidence="1" type="ORF">V6N12_040613</name>
</gene>
<sequence>MDLFGQYLPETISCLIKLSTGEFSETFCSNQVVASLPLGLTRAVRVVFKKNQTKNILRNSIPPMGQVDQRRVFFDRNPRNNLNGSVSYLQ</sequence>
<dbReference type="Proteomes" id="UP001472677">
    <property type="component" value="Unassembled WGS sequence"/>
</dbReference>
<proteinExistence type="predicted"/>
<protein>
    <submittedName>
        <fullName evidence="1">Uncharacterized protein</fullName>
    </submittedName>
</protein>
<name>A0ABR2E4T9_9ROSI</name>
<comment type="caution">
    <text evidence="1">The sequence shown here is derived from an EMBL/GenBank/DDBJ whole genome shotgun (WGS) entry which is preliminary data.</text>
</comment>
<evidence type="ECO:0000313" key="1">
    <source>
        <dbReference type="EMBL" id="KAK8551997.1"/>
    </source>
</evidence>